<keyword evidence="4" id="KW-1185">Reference proteome</keyword>
<dbReference type="Proteomes" id="UP000032304">
    <property type="component" value="Chromosome 3"/>
</dbReference>
<evidence type="ECO:0000313" key="3">
    <source>
        <dbReference type="EMBL" id="KJB20122.1"/>
    </source>
</evidence>
<dbReference type="Gramene" id="KJB20122">
    <property type="protein sequence ID" value="KJB20122"/>
    <property type="gene ID" value="B456_003G134200"/>
</dbReference>
<dbReference type="KEGG" id="gra:105788850"/>
<reference evidence="3 4" key="1">
    <citation type="journal article" date="2012" name="Nature">
        <title>Repeated polyploidization of Gossypium genomes and the evolution of spinnable cotton fibres.</title>
        <authorList>
            <person name="Paterson A.H."/>
            <person name="Wendel J.F."/>
            <person name="Gundlach H."/>
            <person name="Guo H."/>
            <person name="Jenkins J."/>
            <person name="Jin D."/>
            <person name="Llewellyn D."/>
            <person name="Showmaker K.C."/>
            <person name="Shu S."/>
            <person name="Udall J."/>
            <person name="Yoo M.J."/>
            <person name="Byers R."/>
            <person name="Chen W."/>
            <person name="Doron-Faigenboim A."/>
            <person name="Duke M.V."/>
            <person name="Gong L."/>
            <person name="Grimwood J."/>
            <person name="Grover C."/>
            <person name="Grupp K."/>
            <person name="Hu G."/>
            <person name="Lee T.H."/>
            <person name="Li J."/>
            <person name="Lin L."/>
            <person name="Liu T."/>
            <person name="Marler B.S."/>
            <person name="Page J.T."/>
            <person name="Roberts A.W."/>
            <person name="Romanel E."/>
            <person name="Sanders W.S."/>
            <person name="Szadkowski E."/>
            <person name="Tan X."/>
            <person name="Tang H."/>
            <person name="Xu C."/>
            <person name="Wang J."/>
            <person name="Wang Z."/>
            <person name="Zhang D."/>
            <person name="Zhang L."/>
            <person name="Ashrafi H."/>
            <person name="Bedon F."/>
            <person name="Bowers J.E."/>
            <person name="Brubaker C.L."/>
            <person name="Chee P.W."/>
            <person name="Das S."/>
            <person name="Gingle A.R."/>
            <person name="Haigler C.H."/>
            <person name="Harker D."/>
            <person name="Hoffmann L.V."/>
            <person name="Hovav R."/>
            <person name="Jones D.C."/>
            <person name="Lemke C."/>
            <person name="Mansoor S."/>
            <person name="ur Rahman M."/>
            <person name="Rainville L.N."/>
            <person name="Rambani A."/>
            <person name="Reddy U.K."/>
            <person name="Rong J.K."/>
            <person name="Saranga Y."/>
            <person name="Scheffler B.E."/>
            <person name="Scheffler J.A."/>
            <person name="Stelly D.M."/>
            <person name="Triplett B.A."/>
            <person name="Van Deynze A."/>
            <person name="Vaslin M.F."/>
            <person name="Waghmare V.N."/>
            <person name="Walford S.A."/>
            <person name="Wright R.J."/>
            <person name="Zaki E.A."/>
            <person name="Zhang T."/>
            <person name="Dennis E.S."/>
            <person name="Mayer K.F."/>
            <person name="Peterson D.G."/>
            <person name="Rokhsar D.S."/>
            <person name="Wang X."/>
            <person name="Schmutz J."/>
        </authorList>
    </citation>
    <scope>NUCLEOTIDE SEQUENCE [LARGE SCALE GENOMIC DNA]</scope>
</reference>
<sequence length="95" mass="11055">MQHMSLPIHKMRDHVLIYLLLAWLLLIHYQLQGSDISVRAIDSVPAVHFKFSTPRSLMPRSRVRNALPTWVEMKKIHKSPSSPNPVKNRRSPSKH</sequence>
<accession>A0A0D2MNC5</accession>
<dbReference type="OrthoDB" id="912098at2759"/>
<keyword evidence="2" id="KW-0732">Signal</keyword>
<dbReference type="eggNOG" id="ENOG502S7E8">
    <property type="taxonomic scope" value="Eukaryota"/>
</dbReference>
<feature type="signal peptide" evidence="2">
    <location>
        <begin position="1"/>
        <end position="33"/>
    </location>
</feature>
<evidence type="ECO:0000256" key="1">
    <source>
        <dbReference type="SAM" id="MobiDB-lite"/>
    </source>
</evidence>
<dbReference type="AlphaFoldDB" id="A0A0D2MNC5"/>
<evidence type="ECO:0000313" key="4">
    <source>
        <dbReference type="Proteomes" id="UP000032304"/>
    </source>
</evidence>
<evidence type="ECO:0008006" key="5">
    <source>
        <dbReference type="Google" id="ProtNLM"/>
    </source>
</evidence>
<proteinExistence type="predicted"/>
<feature type="chain" id="PRO_5002247093" description="CLAVATA3/ESR (CLE)-related protein 46" evidence="2">
    <location>
        <begin position="34"/>
        <end position="95"/>
    </location>
</feature>
<dbReference type="OMA" id="NALPTWV"/>
<organism evidence="3 4">
    <name type="scientific">Gossypium raimondii</name>
    <name type="common">Peruvian cotton</name>
    <name type="synonym">Gossypium klotzschianum subsp. raimondii</name>
    <dbReference type="NCBI Taxonomy" id="29730"/>
    <lineage>
        <taxon>Eukaryota</taxon>
        <taxon>Viridiplantae</taxon>
        <taxon>Streptophyta</taxon>
        <taxon>Embryophyta</taxon>
        <taxon>Tracheophyta</taxon>
        <taxon>Spermatophyta</taxon>
        <taxon>Magnoliopsida</taxon>
        <taxon>eudicotyledons</taxon>
        <taxon>Gunneridae</taxon>
        <taxon>Pentapetalae</taxon>
        <taxon>rosids</taxon>
        <taxon>malvids</taxon>
        <taxon>Malvales</taxon>
        <taxon>Malvaceae</taxon>
        <taxon>Malvoideae</taxon>
        <taxon>Gossypium</taxon>
    </lineage>
</organism>
<evidence type="ECO:0000256" key="2">
    <source>
        <dbReference type="SAM" id="SignalP"/>
    </source>
</evidence>
<dbReference type="EMBL" id="CM001742">
    <property type="protein sequence ID" value="KJB20122.1"/>
    <property type="molecule type" value="Genomic_DNA"/>
</dbReference>
<protein>
    <recommendedName>
        <fullName evidence="5">CLAVATA3/ESR (CLE)-related protein 46</fullName>
    </recommendedName>
</protein>
<gene>
    <name evidence="3" type="ORF">B456_003G134200</name>
</gene>
<name>A0A0D2MNC5_GOSRA</name>
<feature type="region of interest" description="Disordered" evidence="1">
    <location>
        <begin position="73"/>
        <end position="95"/>
    </location>
</feature>